<protein>
    <submittedName>
        <fullName evidence="12">SSD domain-containing protein</fullName>
    </submittedName>
</protein>
<sequence>MPPATNPNFNRSLPSATRTSSLGTTDRRSSKPFAERRRSSILVGQRSIDLYAMNLPENQGPTFVKFIIQQYKKWGYFISNHDWQAMLICIIISLVCVVKIVLFTTQKNDITGYSPYGARGRDEYKRYQEFFAANGLGIATYIFALAKDGGTMIRETHLNETLRVLDLALSNITMYNRQTNKTESFNDFCISFCNINDPIQAFYNGFKIQSELAQKGEKLSARLDLRYPTSRIFGREVSLQQNFFGLEIDDNFAKFEDTDLVKEVEDGNNMPDEEPAEDEHEIEARAILENVTSPVTNLKMVKMISIQIRSEHKPGWTDDDVKNYEMDIVGYFEKNYKSKHLKLYVLSTTYVEEEMVRGGISLLPYLVVGFFIMCACSVLSVLLRAFYMQQQSFIKILLAFLACIVPFMSCATALGILFFCGMRFASILCVIPFLVLAIAVDSSYLMIHEWQRVVKHCREHPSRKTLNVGFRVSEMLSEVGPAILISALTNIFSDAIGTFTGSPEITLLCVGNLFAMFIAFIYQMTFYAGLMSLVGRYEISQEMKEMPEEMESAVLKRQVFAKHRQLTRTQSKFHDETKHVISETMQAYVNIVANKAVALLTIFIYFVYLGISIWGITRIDINLTTQKLFALDSPLIELDKLRVQYQVPHFTMATVFVNRPGNLSDTKRLRHINALVEDMESLPESWGTTGTKYFLRDFLIFESSFEDVDIIDTPPSEIANKLAYLYKEDDLKPFVDWPEYSYWGGFMKFTNGTNLDRFFFTTAYHGKKISIWTERAKLLNKWRNIVDRYTAEFDVSVFHEDGVFLDLIENMPSDTWQSVLGVLICMALVCFIFLNSFFTVVMALSCVLSICTGILGILSWWHIDLDPITMAAMIISIGFSVDIPAHVSYHYHQAGIHEGKDSTPQQRLANCLSSVAFPAVQAGLSTVLCVCSLLFVKLYMAEVFVKTMVLCVILCNLHGLVFLPAFLIIIDWIISLLKSLFKGKDQVQQLSPLNGIGIVSSRRSTKLDTVLEKSSSQETTGSSENGKAKF</sequence>
<feature type="transmembrane region" description="Helical" evidence="9">
    <location>
        <begin position="362"/>
        <end position="384"/>
    </location>
</feature>
<feature type="transmembrane region" description="Helical" evidence="9">
    <location>
        <begin position="513"/>
        <end position="534"/>
    </location>
</feature>
<dbReference type="InterPro" id="IPR000731">
    <property type="entry name" value="SSD"/>
</dbReference>
<keyword evidence="5 9" id="KW-1133">Transmembrane helix</keyword>
<evidence type="ECO:0000256" key="8">
    <source>
        <dbReference type="SAM" id="MobiDB-lite"/>
    </source>
</evidence>
<feature type="transmembrane region" description="Helical" evidence="9">
    <location>
        <begin position="841"/>
        <end position="862"/>
    </location>
</feature>
<feature type="transmembrane region" description="Helical" evidence="9">
    <location>
        <begin position="908"/>
        <end position="935"/>
    </location>
</feature>
<keyword evidence="3" id="KW-1003">Cell membrane</keyword>
<evidence type="ECO:0000256" key="9">
    <source>
        <dbReference type="SAM" id="Phobius"/>
    </source>
</evidence>
<feature type="transmembrane region" description="Helical" evidence="9">
    <location>
        <begin position="468"/>
        <end position="493"/>
    </location>
</feature>
<accession>A0A914DQM5</accession>
<keyword evidence="4 9" id="KW-0812">Transmembrane</keyword>
<keyword evidence="6 9" id="KW-0472">Membrane</keyword>
<feature type="transmembrane region" description="Helical" evidence="9">
    <location>
        <begin position="424"/>
        <end position="447"/>
    </location>
</feature>
<dbReference type="InterPro" id="IPR051697">
    <property type="entry name" value="Patched_domain-protein"/>
</dbReference>
<dbReference type="PROSITE" id="PS50156">
    <property type="entry name" value="SSD"/>
    <property type="match status" value="1"/>
</dbReference>
<dbReference type="Proteomes" id="UP000887540">
    <property type="component" value="Unplaced"/>
</dbReference>
<comment type="subcellular location">
    <subcellularLocation>
        <location evidence="1">Cell membrane</location>
        <topology evidence="1">Multi-pass membrane protein</topology>
    </subcellularLocation>
</comment>
<evidence type="ECO:0000256" key="3">
    <source>
        <dbReference type="ARBA" id="ARBA00022475"/>
    </source>
</evidence>
<evidence type="ECO:0000256" key="4">
    <source>
        <dbReference type="ARBA" id="ARBA00022692"/>
    </source>
</evidence>
<evidence type="ECO:0000256" key="7">
    <source>
        <dbReference type="ARBA" id="ARBA00023180"/>
    </source>
</evidence>
<dbReference type="InterPro" id="IPR003392">
    <property type="entry name" value="PTHD_SSD"/>
</dbReference>
<feature type="compositionally biased region" description="Basic and acidic residues" evidence="8">
    <location>
        <begin position="25"/>
        <end position="38"/>
    </location>
</feature>
<dbReference type="PANTHER" id="PTHR10796:SF97">
    <property type="entry name" value="SSD DOMAIN-CONTAINING PROTEIN"/>
    <property type="match status" value="1"/>
</dbReference>
<feature type="transmembrane region" description="Helical" evidence="9">
    <location>
        <begin position="815"/>
        <end position="834"/>
    </location>
</feature>
<comment type="similarity">
    <text evidence="2">Belongs to the patched family.</text>
</comment>
<evidence type="ECO:0000313" key="11">
    <source>
        <dbReference type="Proteomes" id="UP000887540"/>
    </source>
</evidence>
<feature type="region of interest" description="Disordered" evidence="8">
    <location>
        <begin position="1009"/>
        <end position="1030"/>
    </location>
</feature>
<dbReference type="SUPFAM" id="SSF82866">
    <property type="entry name" value="Multidrug efflux transporter AcrB transmembrane domain"/>
    <property type="match status" value="2"/>
</dbReference>
<reference evidence="12" key="1">
    <citation type="submission" date="2022-11" db="UniProtKB">
        <authorList>
            <consortium name="WormBaseParasite"/>
        </authorList>
    </citation>
    <scope>IDENTIFICATION</scope>
</reference>
<dbReference type="PANTHER" id="PTHR10796">
    <property type="entry name" value="PATCHED-RELATED"/>
    <property type="match status" value="1"/>
</dbReference>
<dbReference type="GO" id="GO:0030659">
    <property type="term" value="C:cytoplasmic vesicle membrane"/>
    <property type="evidence" value="ECO:0007669"/>
    <property type="project" value="TreeGrafter"/>
</dbReference>
<keyword evidence="11" id="KW-1185">Reference proteome</keyword>
<feature type="compositionally biased region" description="Polar residues" evidence="8">
    <location>
        <begin position="1"/>
        <end position="24"/>
    </location>
</feature>
<dbReference type="InterPro" id="IPR048634">
    <property type="entry name" value="SecD_SecF_C"/>
</dbReference>
<evidence type="ECO:0000256" key="2">
    <source>
        <dbReference type="ARBA" id="ARBA00005585"/>
    </source>
</evidence>
<proteinExistence type="inferred from homology"/>
<evidence type="ECO:0000313" key="12">
    <source>
        <dbReference type="WBParaSite" id="ACRNAN_scaffold333.g21833.t1"/>
    </source>
</evidence>
<dbReference type="AlphaFoldDB" id="A0A914DQM5"/>
<feature type="transmembrane region" description="Helical" evidence="9">
    <location>
        <begin position="947"/>
        <end position="974"/>
    </location>
</feature>
<evidence type="ECO:0000256" key="6">
    <source>
        <dbReference type="ARBA" id="ARBA00023136"/>
    </source>
</evidence>
<dbReference type="GO" id="GO:0006897">
    <property type="term" value="P:endocytosis"/>
    <property type="evidence" value="ECO:0007669"/>
    <property type="project" value="TreeGrafter"/>
</dbReference>
<feature type="compositionally biased region" description="Polar residues" evidence="8">
    <location>
        <begin position="1012"/>
        <end position="1030"/>
    </location>
</feature>
<dbReference type="GO" id="GO:0018996">
    <property type="term" value="P:molting cycle, collagen and cuticulin-based cuticle"/>
    <property type="evidence" value="ECO:0007669"/>
    <property type="project" value="TreeGrafter"/>
</dbReference>
<dbReference type="Pfam" id="PF02460">
    <property type="entry name" value="Patched"/>
    <property type="match status" value="1"/>
</dbReference>
<name>A0A914DQM5_9BILA</name>
<dbReference type="Gene3D" id="1.20.1640.10">
    <property type="entry name" value="Multidrug efflux transporter AcrB transmembrane domain"/>
    <property type="match status" value="2"/>
</dbReference>
<evidence type="ECO:0000256" key="5">
    <source>
        <dbReference type="ARBA" id="ARBA00022989"/>
    </source>
</evidence>
<feature type="region of interest" description="Disordered" evidence="8">
    <location>
        <begin position="1"/>
        <end position="38"/>
    </location>
</feature>
<feature type="transmembrane region" description="Helical" evidence="9">
    <location>
        <begin position="396"/>
        <end position="418"/>
    </location>
</feature>
<dbReference type="GO" id="GO:0005886">
    <property type="term" value="C:plasma membrane"/>
    <property type="evidence" value="ECO:0007669"/>
    <property type="project" value="UniProtKB-SubCell"/>
</dbReference>
<feature type="transmembrane region" description="Helical" evidence="9">
    <location>
        <begin position="596"/>
        <end position="616"/>
    </location>
</feature>
<feature type="transmembrane region" description="Helical" evidence="9">
    <location>
        <begin position="83"/>
        <end position="105"/>
    </location>
</feature>
<feature type="domain" description="SSD" evidence="10">
    <location>
        <begin position="369"/>
        <end position="533"/>
    </location>
</feature>
<dbReference type="Pfam" id="PF02355">
    <property type="entry name" value="SecD_SecF_C"/>
    <property type="match status" value="1"/>
</dbReference>
<dbReference type="FunFam" id="1.20.1640.10:FF:000013">
    <property type="entry name" value="PaTched Related family"/>
    <property type="match status" value="1"/>
</dbReference>
<feature type="transmembrane region" description="Helical" evidence="9">
    <location>
        <begin position="126"/>
        <end position="146"/>
    </location>
</feature>
<evidence type="ECO:0000259" key="10">
    <source>
        <dbReference type="PROSITE" id="PS50156"/>
    </source>
</evidence>
<keyword evidence="7" id="KW-0325">Glycoprotein</keyword>
<organism evidence="11 12">
    <name type="scientific">Acrobeloides nanus</name>
    <dbReference type="NCBI Taxonomy" id="290746"/>
    <lineage>
        <taxon>Eukaryota</taxon>
        <taxon>Metazoa</taxon>
        <taxon>Ecdysozoa</taxon>
        <taxon>Nematoda</taxon>
        <taxon>Chromadorea</taxon>
        <taxon>Rhabditida</taxon>
        <taxon>Tylenchina</taxon>
        <taxon>Cephalobomorpha</taxon>
        <taxon>Cephaloboidea</taxon>
        <taxon>Cephalobidae</taxon>
        <taxon>Acrobeloides</taxon>
    </lineage>
</organism>
<evidence type="ECO:0000256" key="1">
    <source>
        <dbReference type="ARBA" id="ARBA00004651"/>
    </source>
</evidence>
<dbReference type="WBParaSite" id="ACRNAN_scaffold333.g21833.t1">
    <property type="protein sequence ID" value="ACRNAN_scaffold333.g21833.t1"/>
    <property type="gene ID" value="ACRNAN_scaffold333.g21833"/>
</dbReference>